<proteinExistence type="predicted"/>
<gene>
    <name evidence="2" type="ORF">GCM10011531_16770</name>
</gene>
<dbReference type="RefSeq" id="WP_188605909.1">
    <property type="nucleotide sequence ID" value="NZ_BMIC01000002.1"/>
</dbReference>
<dbReference type="InterPro" id="IPR036249">
    <property type="entry name" value="Thioredoxin-like_sf"/>
</dbReference>
<evidence type="ECO:0000313" key="2">
    <source>
        <dbReference type="EMBL" id="GFZ86130.1"/>
    </source>
</evidence>
<feature type="domain" description="Thioredoxin" evidence="1">
    <location>
        <begin position="333"/>
        <end position="472"/>
    </location>
</feature>
<dbReference type="SUPFAM" id="SSF52833">
    <property type="entry name" value="Thioredoxin-like"/>
    <property type="match status" value="1"/>
</dbReference>
<dbReference type="Proteomes" id="UP000598120">
    <property type="component" value="Unassembled WGS sequence"/>
</dbReference>
<evidence type="ECO:0000259" key="1">
    <source>
        <dbReference type="PROSITE" id="PS51352"/>
    </source>
</evidence>
<keyword evidence="3" id="KW-1185">Reference proteome</keyword>
<name>A0A8J2TPS2_9FLAO</name>
<dbReference type="Gene3D" id="3.40.30.10">
    <property type="entry name" value="Glutaredoxin"/>
    <property type="match status" value="1"/>
</dbReference>
<accession>A0A8J2TPS2</accession>
<dbReference type="AlphaFoldDB" id="A0A8J2TPS2"/>
<reference evidence="2 3" key="1">
    <citation type="journal article" date="2014" name="Int. J. Syst. Evol. Microbiol.">
        <title>Complete genome sequence of Corynebacterium casei LMG S-19264T (=DSM 44701T), isolated from a smear-ripened cheese.</title>
        <authorList>
            <consortium name="US DOE Joint Genome Institute (JGI-PGF)"/>
            <person name="Walter F."/>
            <person name="Albersmeier A."/>
            <person name="Kalinowski J."/>
            <person name="Ruckert C."/>
        </authorList>
    </citation>
    <scope>NUCLEOTIDE SEQUENCE [LARGE SCALE GENOMIC DNA]</scope>
    <source>
        <strain evidence="2 3">CGMCC 1.15295</strain>
    </source>
</reference>
<dbReference type="PROSITE" id="PS51257">
    <property type="entry name" value="PROKAR_LIPOPROTEIN"/>
    <property type="match status" value="1"/>
</dbReference>
<evidence type="ECO:0000313" key="3">
    <source>
        <dbReference type="Proteomes" id="UP000598120"/>
    </source>
</evidence>
<comment type="caution">
    <text evidence="2">The sequence shown here is derived from an EMBL/GenBank/DDBJ whole genome shotgun (WGS) entry which is preliminary data.</text>
</comment>
<dbReference type="EMBL" id="BMIC01000002">
    <property type="protein sequence ID" value="GFZ86130.1"/>
    <property type="molecule type" value="Genomic_DNA"/>
</dbReference>
<dbReference type="PROSITE" id="PS51352">
    <property type="entry name" value="THIOREDOXIN_2"/>
    <property type="match status" value="1"/>
</dbReference>
<protein>
    <recommendedName>
        <fullName evidence="1">Thioredoxin domain-containing protein</fullName>
    </recommendedName>
</protein>
<sequence length="475" mass="55909">MKYYIIILFVSISLFSCKNKSIDKGEYAYFGGEIINPTNDYVLLFNSEDESDTLYLDHDNRFLHKITNFKPGLYTFSHGGEFQWVLIEPKDSLLLRLNTIDFDESLVFTGNGARKNNYLIKTFLENEDDNQKFMHLCQMEPEKFERVLDSIRKLKLNELSEFLEEKEYSDLFKTIAKTSINYNYYANKEMYPFGYYGYSNLIHHKDLPTDFYNFRKEVDYNLEDLSDYYTYNKFLFSHFNNIALQEYYKTATHNVVFDNKSVVYNLEKLELMDSLITSSLIKNNLLKYTTRDFITVSQDSLETQEMLSSFIKKSTSEKDKAYINELAFSLKNLKRGKQLPNVALIDYNDIEVSIDTLIKRPTVIYFWSTSLPLLLRNSHYKVSQLKAKYPNIDFIGININDDDKSHWKSTLTLYKFPITNEYQFKDPNEALNALAISSVNKSILIDKDSKIINSNVLLFSSEFEEQLEHLTHKKH</sequence>
<organism evidence="2 3">
    <name type="scientific">Aquaticitalea lipolytica</name>
    <dbReference type="NCBI Taxonomy" id="1247562"/>
    <lineage>
        <taxon>Bacteria</taxon>
        <taxon>Pseudomonadati</taxon>
        <taxon>Bacteroidota</taxon>
        <taxon>Flavobacteriia</taxon>
        <taxon>Flavobacteriales</taxon>
        <taxon>Flavobacteriaceae</taxon>
        <taxon>Aquaticitalea</taxon>
    </lineage>
</organism>
<dbReference type="InterPro" id="IPR013766">
    <property type="entry name" value="Thioredoxin_domain"/>
</dbReference>